<dbReference type="AlphaFoldDB" id="A0AAV2EG65"/>
<dbReference type="InterPro" id="IPR036691">
    <property type="entry name" value="Endo/exonu/phosph_ase_sf"/>
</dbReference>
<keyword evidence="3" id="KW-1185">Reference proteome</keyword>
<feature type="domain" description="Endonuclease/exonuclease/phosphatase" evidence="1">
    <location>
        <begin position="6"/>
        <end position="201"/>
    </location>
</feature>
<dbReference type="SUPFAM" id="SSF56219">
    <property type="entry name" value="DNase I-like"/>
    <property type="match status" value="1"/>
</dbReference>
<sequence>MVKVFSWNCRGAKDPKFLSTFKLYVVNHKPDIVCIVEPRISGDDALNVIKQMGYDTWKVSDAVGFSGGIWVLWNNSYLQMEELDKHKQFLNLKCSMANKDSFQLTAVYASPNEHERGQLWEAMRGMERRNNLPWLITGDFNSISRSWEKQGGAGFCFAKARAFNSCIEDCGLIDLGFSGPKFTWFTKGSRIKERLDRSLCNIDWQQQFPMTTTLHLPKLKSDRRPILTYTSEEPQQKNLVRRFHFFASWLSHDNFFPFLESCWKGGSDFPSALQSISEALQKWNKEVYGNIFRRKKQLLNELKSLEMLNERRPSRSSLAREQEVRVSLEHTLWEEELLWTQKARANWVLRGDMNTRFFHNSFLSRRRRNKITTLKDDQGNWVVDEDSLQKLAREYFLTLFSKDSDVLSCCVPVDFPVLDNSLLNKLNQTPSCEEVRATVMAMNGLKAPGKDGFQAIFYQKCWTLIGADFSRFICSCFVSPSKIQSLNETLLTLIPKVENPTSMNQFRPISLCNVGYKVVTKILANWLKPLMPTLVKNNQS</sequence>
<evidence type="ECO:0000313" key="2">
    <source>
        <dbReference type="EMBL" id="CAL1384971.1"/>
    </source>
</evidence>
<dbReference type="Gene3D" id="3.60.10.10">
    <property type="entry name" value="Endonuclease/exonuclease/phosphatase"/>
    <property type="match status" value="1"/>
</dbReference>
<dbReference type="PANTHER" id="PTHR35218">
    <property type="entry name" value="RNASE H DOMAIN-CONTAINING PROTEIN"/>
    <property type="match status" value="1"/>
</dbReference>
<gene>
    <name evidence="2" type="ORF">LTRI10_LOCUS26138</name>
</gene>
<dbReference type="InterPro" id="IPR005135">
    <property type="entry name" value="Endo/exonuclease/phosphatase"/>
</dbReference>
<proteinExistence type="predicted"/>
<dbReference type="Pfam" id="PF03372">
    <property type="entry name" value="Exo_endo_phos"/>
    <property type="match status" value="1"/>
</dbReference>
<accession>A0AAV2EG65</accession>
<reference evidence="2 3" key="1">
    <citation type="submission" date="2024-04" db="EMBL/GenBank/DDBJ databases">
        <authorList>
            <person name="Fracassetti M."/>
        </authorList>
    </citation>
    <scope>NUCLEOTIDE SEQUENCE [LARGE SCALE GENOMIC DNA]</scope>
</reference>
<organism evidence="2 3">
    <name type="scientific">Linum trigynum</name>
    <dbReference type="NCBI Taxonomy" id="586398"/>
    <lineage>
        <taxon>Eukaryota</taxon>
        <taxon>Viridiplantae</taxon>
        <taxon>Streptophyta</taxon>
        <taxon>Embryophyta</taxon>
        <taxon>Tracheophyta</taxon>
        <taxon>Spermatophyta</taxon>
        <taxon>Magnoliopsida</taxon>
        <taxon>eudicotyledons</taxon>
        <taxon>Gunneridae</taxon>
        <taxon>Pentapetalae</taxon>
        <taxon>rosids</taxon>
        <taxon>fabids</taxon>
        <taxon>Malpighiales</taxon>
        <taxon>Linaceae</taxon>
        <taxon>Linum</taxon>
    </lineage>
</organism>
<dbReference type="GO" id="GO:0003824">
    <property type="term" value="F:catalytic activity"/>
    <property type="evidence" value="ECO:0007669"/>
    <property type="project" value="InterPro"/>
</dbReference>
<evidence type="ECO:0000313" key="3">
    <source>
        <dbReference type="Proteomes" id="UP001497516"/>
    </source>
</evidence>
<name>A0AAV2EG65_9ROSI</name>
<dbReference type="Proteomes" id="UP001497516">
    <property type="component" value="Chromosome 4"/>
</dbReference>
<protein>
    <recommendedName>
        <fullName evidence="1">Endonuclease/exonuclease/phosphatase domain-containing protein</fullName>
    </recommendedName>
</protein>
<dbReference type="EMBL" id="OZ034817">
    <property type="protein sequence ID" value="CAL1384971.1"/>
    <property type="molecule type" value="Genomic_DNA"/>
</dbReference>
<evidence type="ECO:0000259" key="1">
    <source>
        <dbReference type="Pfam" id="PF03372"/>
    </source>
</evidence>
<dbReference type="PANTHER" id="PTHR35218:SF9">
    <property type="entry name" value="ENDONUCLEASE_EXONUCLEASE_PHOSPHATASE DOMAIN-CONTAINING PROTEIN"/>
    <property type="match status" value="1"/>
</dbReference>